<evidence type="ECO:0000256" key="9">
    <source>
        <dbReference type="PIRSR" id="PIRSR602401-1"/>
    </source>
</evidence>
<dbReference type="AlphaFoldDB" id="A0A8R2C5F7"/>
<evidence type="ECO:0000256" key="5">
    <source>
        <dbReference type="ARBA" id="ARBA00022723"/>
    </source>
</evidence>
<organism evidence="12 13">
    <name type="scientific">Bombyx mori</name>
    <name type="common">Silk moth</name>
    <dbReference type="NCBI Taxonomy" id="7091"/>
    <lineage>
        <taxon>Eukaryota</taxon>
        <taxon>Metazoa</taxon>
        <taxon>Ecdysozoa</taxon>
        <taxon>Arthropoda</taxon>
        <taxon>Hexapoda</taxon>
        <taxon>Insecta</taxon>
        <taxon>Pterygota</taxon>
        <taxon>Neoptera</taxon>
        <taxon>Endopterygota</taxon>
        <taxon>Lepidoptera</taxon>
        <taxon>Glossata</taxon>
        <taxon>Ditrysia</taxon>
        <taxon>Bombycoidea</taxon>
        <taxon>Bombycidae</taxon>
        <taxon>Bombycinae</taxon>
        <taxon>Bombyx</taxon>
    </lineage>
</organism>
<dbReference type="EnsemblMetazoa" id="XM_012689467.3">
    <property type="protein sequence ID" value="XP_012544921.1"/>
    <property type="gene ID" value="LOC101738473"/>
</dbReference>
<keyword evidence="11" id="KW-0732">Signal</keyword>
<dbReference type="Proteomes" id="UP000005204">
    <property type="component" value="Unassembled WGS sequence"/>
</dbReference>
<keyword evidence="6 10" id="KW-0560">Oxidoreductase</keyword>
<evidence type="ECO:0000256" key="1">
    <source>
        <dbReference type="ARBA" id="ARBA00001971"/>
    </source>
</evidence>
<dbReference type="InterPro" id="IPR001128">
    <property type="entry name" value="Cyt_P450"/>
</dbReference>
<dbReference type="PROSITE" id="PS00086">
    <property type="entry name" value="CYTOCHROME_P450"/>
    <property type="match status" value="1"/>
</dbReference>
<dbReference type="Pfam" id="PF00067">
    <property type="entry name" value="p450"/>
    <property type="match status" value="1"/>
</dbReference>
<evidence type="ECO:0000256" key="7">
    <source>
        <dbReference type="ARBA" id="ARBA00023004"/>
    </source>
</evidence>
<feature type="binding site" description="axial binding residue" evidence="9">
    <location>
        <position position="439"/>
    </location>
    <ligand>
        <name>heme</name>
        <dbReference type="ChEBI" id="CHEBI:30413"/>
    </ligand>
    <ligandPart>
        <name>Fe</name>
        <dbReference type="ChEBI" id="CHEBI:18248"/>
    </ligandPart>
</feature>
<evidence type="ECO:0000256" key="10">
    <source>
        <dbReference type="RuleBase" id="RU000461"/>
    </source>
</evidence>
<evidence type="ECO:0000256" key="2">
    <source>
        <dbReference type="ARBA" id="ARBA00003690"/>
    </source>
</evidence>
<dbReference type="PANTHER" id="PTHR24291">
    <property type="entry name" value="CYTOCHROME P450 FAMILY 4"/>
    <property type="match status" value="1"/>
</dbReference>
<dbReference type="EnsemblMetazoa" id="XM_012689469.3">
    <property type="protein sequence ID" value="XP_012544923.1"/>
    <property type="gene ID" value="LOC101738473"/>
</dbReference>
<keyword evidence="4 9" id="KW-0349">Heme</keyword>
<keyword evidence="13" id="KW-1185">Reference proteome</keyword>
<dbReference type="GO" id="GO:0016705">
    <property type="term" value="F:oxidoreductase activity, acting on paired donors, with incorporation or reduction of molecular oxygen"/>
    <property type="evidence" value="ECO:0007669"/>
    <property type="project" value="InterPro"/>
</dbReference>
<dbReference type="RefSeq" id="XP_012544921.1">
    <property type="nucleotide sequence ID" value="XM_012689467.4"/>
</dbReference>
<dbReference type="KEGG" id="bmor:101738473"/>
<evidence type="ECO:0000256" key="4">
    <source>
        <dbReference type="ARBA" id="ARBA00022617"/>
    </source>
</evidence>
<feature type="signal peptide" evidence="11">
    <location>
        <begin position="1"/>
        <end position="20"/>
    </location>
</feature>
<evidence type="ECO:0008006" key="14">
    <source>
        <dbReference type="Google" id="ProtNLM"/>
    </source>
</evidence>
<dbReference type="EnsemblMetazoa" id="XM_021347245.2">
    <property type="protein sequence ID" value="XP_021202920.1"/>
    <property type="gene ID" value="LOC101738473"/>
</dbReference>
<dbReference type="PANTHER" id="PTHR24291:SF105">
    <property type="entry name" value="CYTOCHROME P450 4P1-RELATED"/>
    <property type="match status" value="1"/>
</dbReference>
<evidence type="ECO:0000313" key="12">
    <source>
        <dbReference type="EnsemblMetazoa" id="XP_012544926.1"/>
    </source>
</evidence>
<keyword evidence="5 9" id="KW-0479">Metal-binding</keyword>
<dbReference type="RefSeq" id="XP_012544920.1">
    <property type="nucleotide sequence ID" value="XM_012689466.4"/>
</dbReference>
<evidence type="ECO:0000256" key="6">
    <source>
        <dbReference type="ARBA" id="ARBA00023002"/>
    </source>
</evidence>
<dbReference type="RefSeq" id="XP_012544923.1">
    <property type="nucleotide sequence ID" value="XM_012689469.4"/>
</dbReference>
<comment type="cofactor">
    <cofactor evidence="1 9">
        <name>heme</name>
        <dbReference type="ChEBI" id="CHEBI:30413"/>
    </cofactor>
</comment>
<dbReference type="RefSeq" id="XP_012544924.1">
    <property type="nucleotide sequence ID" value="XM_012689470.4"/>
</dbReference>
<dbReference type="InterPro" id="IPR017972">
    <property type="entry name" value="Cyt_P450_CS"/>
</dbReference>
<protein>
    <recommendedName>
        <fullName evidence="14">Cytochrome P450</fullName>
    </recommendedName>
</protein>
<reference evidence="12" key="2">
    <citation type="submission" date="2022-06" db="UniProtKB">
        <authorList>
            <consortium name="EnsemblMetazoa"/>
        </authorList>
    </citation>
    <scope>IDENTIFICATION</scope>
    <source>
        <strain evidence="12">p50T (Dazao)</strain>
    </source>
</reference>
<dbReference type="RefSeq" id="XP_021202920.1">
    <property type="nucleotide sequence ID" value="XM_021347245.3"/>
</dbReference>
<dbReference type="GO" id="GO:0005506">
    <property type="term" value="F:iron ion binding"/>
    <property type="evidence" value="ECO:0007669"/>
    <property type="project" value="InterPro"/>
</dbReference>
<dbReference type="EnsemblMetazoa" id="XM_012689472.3">
    <property type="protein sequence ID" value="XP_012544926.1"/>
    <property type="gene ID" value="LOC101738473"/>
</dbReference>
<dbReference type="GO" id="GO:0020037">
    <property type="term" value="F:heme binding"/>
    <property type="evidence" value="ECO:0007669"/>
    <property type="project" value="InterPro"/>
</dbReference>
<dbReference type="RefSeq" id="XP_012544926.1">
    <property type="nucleotide sequence ID" value="XM_012689472.4"/>
</dbReference>
<evidence type="ECO:0000313" key="13">
    <source>
        <dbReference type="Proteomes" id="UP000005204"/>
    </source>
</evidence>
<feature type="chain" id="PRO_5036272559" description="Cytochrome P450" evidence="11">
    <location>
        <begin position="21"/>
        <end position="495"/>
    </location>
</feature>
<name>A0A8R2C5F7_BOMMO</name>
<dbReference type="CDD" id="cd20628">
    <property type="entry name" value="CYP4"/>
    <property type="match status" value="1"/>
</dbReference>
<keyword evidence="7 9" id="KW-0408">Iron</keyword>
<evidence type="ECO:0000256" key="3">
    <source>
        <dbReference type="ARBA" id="ARBA00010617"/>
    </source>
</evidence>
<evidence type="ECO:0000256" key="11">
    <source>
        <dbReference type="SAM" id="SignalP"/>
    </source>
</evidence>
<dbReference type="InterPro" id="IPR050196">
    <property type="entry name" value="Cytochrome_P450_Monoox"/>
</dbReference>
<dbReference type="EnsemblMetazoa" id="XM_012689466.3">
    <property type="protein sequence ID" value="XP_012544920.1"/>
    <property type="gene ID" value="LOC101738473"/>
</dbReference>
<dbReference type="GO" id="GO:0004497">
    <property type="term" value="F:monooxygenase activity"/>
    <property type="evidence" value="ECO:0007669"/>
    <property type="project" value="UniProtKB-KW"/>
</dbReference>
<evidence type="ECO:0000256" key="8">
    <source>
        <dbReference type="ARBA" id="ARBA00023033"/>
    </source>
</evidence>
<dbReference type="InterPro" id="IPR036396">
    <property type="entry name" value="Cyt_P450_sf"/>
</dbReference>
<dbReference type="PRINTS" id="PR00385">
    <property type="entry name" value="P450"/>
</dbReference>
<sequence length="495" mass="57679">MIWTVVVLIIFIFLIWKALEDEENPLDSLPGPERKPIIGAALRFVNLNTREMFIKLREYHAMYGNRFVVKIFKRRVLHLSNEKDAEVVLSHSKNIKKSKGYTFLSPWLGSGLLLSTGFKWHSRRKILTPTFHFNILKSFLEIIKDKSCDLVKRLEEYRGEEVDLMPVISDFTLYTICETAMGTQLDSDKSAETKEYKMAILQIASLLLNRLTKVWLHNDLIFDQLTVGRKFQKCLKQVHSFAHNVIVERKRQRASGRDYSVVAEDVFGRKKRLAMLDLLLEAEEKNEIDFEGIMDEVNTFMFEGHDTTAVALTFSLMLVAEDDQVQDRIYKELQGIFGDSDRRPTISDVAEMKYLEAVVKETLRLYPSVPFIAREITEDFMLDDLNIKKGSEVVVHIYDLHRRKELFADPEKFQPDRFLNGELKHPYSFVPFSAGPRNCIGQRFAMLEMKCVLSEICRSFRLEPRTKGWRPTLVAEMLLRPNEPIHVKFIKRKQS</sequence>
<dbReference type="Gene3D" id="1.10.630.10">
    <property type="entry name" value="Cytochrome P450"/>
    <property type="match status" value="1"/>
</dbReference>
<dbReference type="EnsemblMetazoa" id="XM_012689470.3">
    <property type="protein sequence ID" value="XP_012544924.1"/>
    <property type="gene ID" value="LOC101738473"/>
</dbReference>
<dbReference type="InterPro" id="IPR002401">
    <property type="entry name" value="Cyt_P450_E_grp-I"/>
</dbReference>
<dbReference type="PRINTS" id="PR00463">
    <property type="entry name" value="EP450I"/>
</dbReference>
<keyword evidence="8 10" id="KW-0503">Monooxygenase</keyword>
<reference evidence="13" key="1">
    <citation type="journal article" date="2008" name="Insect Biochem. Mol. Biol.">
        <title>The genome of a lepidopteran model insect, the silkworm Bombyx mori.</title>
        <authorList>
            <consortium name="International Silkworm Genome Consortium"/>
        </authorList>
    </citation>
    <scope>NUCLEOTIDE SEQUENCE [LARGE SCALE GENOMIC DNA]</scope>
    <source>
        <strain evidence="13">p50T</strain>
    </source>
</reference>
<proteinExistence type="inferred from homology"/>
<comment type="function">
    <text evidence="2">May be involved in the metabolism of insect hormones and in the breakdown of synthetic insecticides.</text>
</comment>
<dbReference type="GeneID" id="101738473"/>
<dbReference type="SUPFAM" id="SSF48264">
    <property type="entry name" value="Cytochrome P450"/>
    <property type="match status" value="1"/>
</dbReference>
<accession>A0A8R2C5F7</accession>
<comment type="similarity">
    <text evidence="3 10">Belongs to the cytochrome P450 family.</text>
</comment>